<dbReference type="EMBL" id="JACXAD010000001">
    <property type="protein sequence ID" value="MBD2766488.1"/>
    <property type="molecule type" value="Genomic_DNA"/>
</dbReference>
<comment type="caution">
    <text evidence="2">The sequence shown here is derived from an EMBL/GenBank/DDBJ whole genome shotgun (WGS) entry which is preliminary data.</text>
</comment>
<reference evidence="2" key="1">
    <citation type="submission" date="2020-09" db="EMBL/GenBank/DDBJ databases">
        <authorList>
            <person name="Kim M.K."/>
        </authorList>
    </citation>
    <scope>NUCLEOTIDE SEQUENCE</scope>
    <source>
        <strain evidence="2">BT664</strain>
    </source>
</reference>
<protein>
    <submittedName>
        <fullName evidence="2">Uncharacterized protein</fullName>
    </submittedName>
</protein>
<sequence length="51" mass="5480">MMSLHQGKSRFQQYLGIAEAALLSRPGGPAAKPSERVADGGKTWSRLAHSE</sequence>
<evidence type="ECO:0000313" key="3">
    <source>
        <dbReference type="Proteomes" id="UP000612233"/>
    </source>
</evidence>
<dbReference type="Proteomes" id="UP000612233">
    <property type="component" value="Unassembled WGS sequence"/>
</dbReference>
<dbReference type="AlphaFoldDB" id="A0A927BAD9"/>
<evidence type="ECO:0000313" key="2">
    <source>
        <dbReference type="EMBL" id="MBD2766488.1"/>
    </source>
</evidence>
<accession>A0A927BAD9</accession>
<name>A0A927BAD9_9BACT</name>
<gene>
    <name evidence="2" type="ORF">IC235_01115</name>
</gene>
<organism evidence="2 3">
    <name type="scientific">Hymenobacter montanus</name>
    <dbReference type="NCBI Taxonomy" id="2771359"/>
    <lineage>
        <taxon>Bacteria</taxon>
        <taxon>Pseudomonadati</taxon>
        <taxon>Bacteroidota</taxon>
        <taxon>Cytophagia</taxon>
        <taxon>Cytophagales</taxon>
        <taxon>Hymenobacteraceae</taxon>
        <taxon>Hymenobacter</taxon>
    </lineage>
</organism>
<proteinExistence type="predicted"/>
<dbReference type="RefSeq" id="WP_191003312.1">
    <property type="nucleotide sequence ID" value="NZ_JACXAD010000001.1"/>
</dbReference>
<feature type="region of interest" description="Disordered" evidence="1">
    <location>
        <begin position="26"/>
        <end position="51"/>
    </location>
</feature>
<keyword evidence="3" id="KW-1185">Reference proteome</keyword>
<evidence type="ECO:0000256" key="1">
    <source>
        <dbReference type="SAM" id="MobiDB-lite"/>
    </source>
</evidence>